<evidence type="ECO:0000256" key="2">
    <source>
        <dbReference type="ARBA" id="ARBA00022692"/>
    </source>
</evidence>
<proteinExistence type="predicted"/>
<keyword evidence="3 5" id="KW-1133">Transmembrane helix</keyword>
<feature type="transmembrane region" description="Helical" evidence="5">
    <location>
        <begin position="41"/>
        <end position="74"/>
    </location>
</feature>
<sequence>MTTLATPVKTDDREILALDTLTGAEVLAASRKRLRPDPRTILLVVLVLNALVMSRCGVNVTLVVMALALVSLVLSRAYAWALAYLGWGIVLVLMVVVIPVLWVNGFTIFLLTVGYWMLKLHAAVGMAAYAIKNIVPGELTAGLRQLRVPIALTVPITVLLRFIPVSLREYQAVHEAMALRGLQMGWRALWHPLRYLEFILVPLLSSCARIADEMTAAGMVRGLGSKMRPRTLKRLRFNYLDLCWFIAVSGILAAAPALSQITFLTGGFK</sequence>
<feature type="transmembrane region" description="Helical" evidence="5">
    <location>
        <begin position="108"/>
        <end position="131"/>
    </location>
</feature>
<dbReference type="CDD" id="cd16914">
    <property type="entry name" value="EcfT"/>
    <property type="match status" value="1"/>
</dbReference>
<dbReference type="AlphaFoldDB" id="A0A7K0K2Y9"/>
<dbReference type="Proteomes" id="UP000442535">
    <property type="component" value="Unassembled WGS sequence"/>
</dbReference>
<dbReference type="EMBL" id="VUMY01000010">
    <property type="protein sequence ID" value="MST49857.1"/>
    <property type="molecule type" value="Genomic_DNA"/>
</dbReference>
<protein>
    <submittedName>
        <fullName evidence="6">Energy-coupling factor transporter transmembrane protein EcfT</fullName>
    </submittedName>
</protein>
<name>A0A7K0K2Y9_9ACTO</name>
<dbReference type="InterPro" id="IPR003339">
    <property type="entry name" value="ABC/ECF_trnsptr_transmembrane"/>
</dbReference>
<evidence type="ECO:0000256" key="3">
    <source>
        <dbReference type="ARBA" id="ARBA00022989"/>
    </source>
</evidence>
<organism evidence="6 7">
    <name type="scientific">Mobiluncus porci</name>
    <dbReference type="NCBI Taxonomy" id="2652278"/>
    <lineage>
        <taxon>Bacteria</taxon>
        <taxon>Bacillati</taxon>
        <taxon>Actinomycetota</taxon>
        <taxon>Actinomycetes</taxon>
        <taxon>Actinomycetales</taxon>
        <taxon>Actinomycetaceae</taxon>
        <taxon>Mobiluncus</taxon>
    </lineage>
</organism>
<keyword evidence="7" id="KW-1185">Reference proteome</keyword>
<evidence type="ECO:0000313" key="6">
    <source>
        <dbReference type="EMBL" id="MST49857.1"/>
    </source>
</evidence>
<evidence type="ECO:0000313" key="7">
    <source>
        <dbReference type="Proteomes" id="UP000442535"/>
    </source>
</evidence>
<comment type="caution">
    <text evidence="6">The sequence shown here is derived from an EMBL/GenBank/DDBJ whole genome shotgun (WGS) entry which is preliminary data.</text>
</comment>
<evidence type="ECO:0000256" key="4">
    <source>
        <dbReference type="ARBA" id="ARBA00023136"/>
    </source>
</evidence>
<dbReference type="RefSeq" id="WP_154544944.1">
    <property type="nucleotide sequence ID" value="NZ_JAQYQY010000029.1"/>
</dbReference>
<keyword evidence="4 5" id="KW-0472">Membrane</keyword>
<evidence type="ECO:0000256" key="1">
    <source>
        <dbReference type="ARBA" id="ARBA00004141"/>
    </source>
</evidence>
<keyword evidence="2 5" id="KW-0812">Transmembrane</keyword>
<dbReference type="GO" id="GO:0005886">
    <property type="term" value="C:plasma membrane"/>
    <property type="evidence" value="ECO:0007669"/>
    <property type="project" value="UniProtKB-ARBA"/>
</dbReference>
<accession>A0A7K0K2Y9</accession>
<feature type="transmembrane region" description="Helical" evidence="5">
    <location>
        <begin position="146"/>
        <end position="163"/>
    </location>
</feature>
<feature type="transmembrane region" description="Helical" evidence="5">
    <location>
        <begin position="237"/>
        <end position="259"/>
    </location>
</feature>
<gene>
    <name evidence="6" type="ORF">FYJ63_06360</name>
</gene>
<comment type="subcellular location">
    <subcellularLocation>
        <location evidence="1">Membrane</location>
        <topology evidence="1">Multi-pass membrane protein</topology>
    </subcellularLocation>
</comment>
<dbReference type="Pfam" id="PF02361">
    <property type="entry name" value="CbiQ"/>
    <property type="match status" value="1"/>
</dbReference>
<reference evidence="6 7" key="1">
    <citation type="submission" date="2019-08" db="EMBL/GenBank/DDBJ databases">
        <title>In-depth cultivation of the pig gut microbiome towards novel bacterial diversity and tailored functional studies.</title>
        <authorList>
            <person name="Wylensek D."/>
            <person name="Hitch T.C.A."/>
            <person name="Clavel T."/>
        </authorList>
    </citation>
    <scope>NUCLEOTIDE SEQUENCE [LARGE SCALE GENOMIC DNA]</scope>
    <source>
        <strain evidence="6 7">RF-GAM-744-WT-7</strain>
    </source>
</reference>
<feature type="transmembrane region" description="Helical" evidence="5">
    <location>
        <begin position="80"/>
        <end position="101"/>
    </location>
</feature>
<evidence type="ECO:0000256" key="5">
    <source>
        <dbReference type="SAM" id="Phobius"/>
    </source>
</evidence>